<dbReference type="GO" id="GO:0016757">
    <property type="term" value="F:glycosyltransferase activity"/>
    <property type="evidence" value="ECO:0007669"/>
    <property type="project" value="UniProtKB-KW"/>
</dbReference>
<dbReference type="AlphaFoldDB" id="A0AA52ED24"/>
<dbReference type="RefSeq" id="WP_310799061.1">
    <property type="nucleotide sequence ID" value="NZ_CP123872.1"/>
</dbReference>
<evidence type="ECO:0000313" key="5">
    <source>
        <dbReference type="EMBL" id="WND03212.1"/>
    </source>
</evidence>
<evidence type="ECO:0000256" key="3">
    <source>
        <dbReference type="ARBA" id="ARBA00022679"/>
    </source>
</evidence>
<evidence type="ECO:0000313" key="6">
    <source>
        <dbReference type="Proteomes" id="UP001268683"/>
    </source>
</evidence>
<dbReference type="SUPFAM" id="SSF53756">
    <property type="entry name" value="UDP-Glycosyltransferase/glycogen phosphorylase"/>
    <property type="match status" value="1"/>
</dbReference>
<dbReference type="Gene3D" id="3.40.50.11380">
    <property type="match status" value="1"/>
</dbReference>
<evidence type="ECO:0000256" key="4">
    <source>
        <dbReference type="SAM" id="MobiDB-lite"/>
    </source>
</evidence>
<evidence type="ECO:0000256" key="2">
    <source>
        <dbReference type="ARBA" id="ARBA00022676"/>
    </source>
</evidence>
<feature type="compositionally biased region" description="Basic residues" evidence="4">
    <location>
        <begin position="1"/>
        <end position="15"/>
    </location>
</feature>
<protein>
    <submittedName>
        <fullName evidence="5">Uncharacterized protein</fullName>
    </submittedName>
</protein>
<dbReference type="PANTHER" id="PTHR44835">
    <property type="entry name" value="UDP-N-ACETYLGLUCOSAMINE--PEPTIDE N-ACETYLGLUCOSAMINYLTRANSFERASE SPINDLY-RELATED"/>
    <property type="match status" value="1"/>
</dbReference>
<gene>
    <name evidence="5" type="ORF">QGN29_02370</name>
</gene>
<dbReference type="InterPro" id="IPR051939">
    <property type="entry name" value="Glycosyltr_41/O-GlcNAc_trsf"/>
</dbReference>
<keyword evidence="2" id="KW-0328">Glycosyltransferase</keyword>
<dbReference type="EMBL" id="CP123872">
    <property type="protein sequence ID" value="WND03212.1"/>
    <property type="molecule type" value="Genomic_DNA"/>
</dbReference>
<reference evidence="5" key="1">
    <citation type="submission" date="2023-04" db="EMBL/GenBank/DDBJ databases">
        <title>Complete genome sequence of Temperatibacter marinus.</title>
        <authorList>
            <person name="Rong J.-C."/>
            <person name="Yi M.-L."/>
            <person name="Zhao Q."/>
        </authorList>
    </citation>
    <scope>NUCLEOTIDE SEQUENCE</scope>
    <source>
        <strain evidence="5">NBRC 110045</strain>
    </source>
</reference>
<feature type="compositionally biased region" description="Polar residues" evidence="4">
    <location>
        <begin position="16"/>
        <end position="26"/>
    </location>
</feature>
<dbReference type="Proteomes" id="UP001268683">
    <property type="component" value="Chromosome"/>
</dbReference>
<dbReference type="KEGG" id="tmk:QGN29_02370"/>
<evidence type="ECO:0000256" key="1">
    <source>
        <dbReference type="ARBA" id="ARBA00004922"/>
    </source>
</evidence>
<dbReference type="Gene3D" id="3.40.50.2000">
    <property type="entry name" value="Glycogen Phosphorylase B"/>
    <property type="match status" value="1"/>
</dbReference>
<comment type="pathway">
    <text evidence="1">Protein modification; protein glycosylation.</text>
</comment>
<keyword evidence="6" id="KW-1185">Reference proteome</keyword>
<sequence>MARKKQMPPRPKKNGSQKAVSAQAQNKPAPVNVEKVEKVDGVTQVSKGLLESESLIVAIRYMEKLHREEKPLDAYAVLLKILKKLEGNDWHFGEKGYLERSDYLDSTATRLAQAMIDLVFDESVPTRVSVLLNLCRYRRTISQVFEISGYRGTNIVIERVKEYSEVGQYTINKDRLIRALHLLSINALTLNLLPIIRPLQKEVVFSLLLGYLSEQMLYAENVEEVRTELLKMLQSMRDVPYFNSTLGIIGPAYMGCSYAQAEFKHDVKYAINDYVSNWLKEADIHGLKTSAKRPMPEKPTIVIFAELYNSKHAMHRCYGPSIKALKENYHTVLFIEENCVDDLIIDMVDEIDTTKFDSENPKALFDKIKSYKPDILYYPSIGMRLSSIACSNVRLAPIQVMTFGHPASTRSKYVDYVILAEGQLGHERTLTEKVYFRLNTTRHVAREDLKIDKYIIRPEPEKIRIAVPAWSRKVSPDFLEVCKKLHKQSKRPVEFVFFPNAKNALFQSLRQRLEKDIPDTRVVPTTSYEDYISNLNKCDIFMSTFPFGATNSIMDASIQGLPVVNLQGDEVHSYNDSHLLERINQPKWLTASTIEEYYAAMIKLIDNDKLRVKISRNIIDGKPKEAFFRDKNSANEDMLKAMNDIYYNHEMIMASDKKTWKYTEFNDESVYKEQAE</sequence>
<organism evidence="5 6">
    <name type="scientific">Temperatibacter marinus</name>
    <dbReference type="NCBI Taxonomy" id="1456591"/>
    <lineage>
        <taxon>Bacteria</taxon>
        <taxon>Pseudomonadati</taxon>
        <taxon>Pseudomonadota</taxon>
        <taxon>Alphaproteobacteria</taxon>
        <taxon>Kordiimonadales</taxon>
        <taxon>Temperatibacteraceae</taxon>
        <taxon>Temperatibacter</taxon>
    </lineage>
</organism>
<feature type="region of interest" description="Disordered" evidence="4">
    <location>
        <begin position="1"/>
        <end position="31"/>
    </location>
</feature>
<keyword evidence="3" id="KW-0808">Transferase</keyword>
<accession>A0AA52ED24</accession>
<proteinExistence type="predicted"/>
<dbReference type="PANTHER" id="PTHR44835:SF1">
    <property type="entry name" value="PROTEIN O-GLCNAC TRANSFERASE"/>
    <property type="match status" value="1"/>
</dbReference>
<name>A0AA52ED24_9PROT</name>